<evidence type="ECO:0000313" key="1">
    <source>
        <dbReference type="EMBL" id="CAB4213053.1"/>
    </source>
</evidence>
<reference evidence="2" key="1">
    <citation type="submission" date="2020-05" db="EMBL/GenBank/DDBJ databases">
        <authorList>
            <person name="Chiriac C."/>
            <person name="Salcher M."/>
            <person name="Ghai R."/>
            <person name="Kavagutti S V."/>
        </authorList>
    </citation>
    <scope>NUCLEOTIDE SEQUENCE</scope>
</reference>
<dbReference type="EMBL" id="LR797393">
    <property type="protein sequence ID" value="CAB4213053.1"/>
    <property type="molecule type" value="Genomic_DNA"/>
</dbReference>
<protein>
    <submittedName>
        <fullName evidence="2">Uncharacterized protein</fullName>
    </submittedName>
</protein>
<dbReference type="EMBL" id="LR798382">
    <property type="protein sequence ID" value="CAB5228044.1"/>
    <property type="molecule type" value="Genomic_DNA"/>
</dbReference>
<accession>A0A6J7XAB4</accession>
<evidence type="ECO:0000313" key="2">
    <source>
        <dbReference type="EMBL" id="CAB5228044.1"/>
    </source>
</evidence>
<gene>
    <name evidence="1" type="ORF">UFOVP1444_55</name>
    <name evidence="2" type="ORF">UFOVP1536_43</name>
</gene>
<name>A0A6J7XAB4_9CAUD</name>
<organism evidence="2">
    <name type="scientific">uncultured Caudovirales phage</name>
    <dbReference type="NCBI Taxonomy" id="2100421"/>
    <lineage>
        <taxon>Viruses</taxon>
        <taxon>Duplodnaviria</taxon>
        <taxon>Heunggongvirae</taxon>
        <taxon>Uroviricota</taxon>
        <taxon>Caudoviricetes</taxon>
        <taxon>Peduoviridae</taxon>
        <taxon>Maltschvirus</taxon>
        <taxon>Maltschvirus maltsch</taxon>
    </lineage>
</organism>
<sequence>MQETQEHKTPTMKPLKFARSNSERMAHASLSQKATAILHFLGQVEAVCEYSEVDLTKTKLNDMIASALRYAEID</sequence>
<proteinExistence type="predicted"/>